<evidence type="ECO:0000313" key="1">
    <source>
        <dbReference type="EMBL" id="UYF74661.1"/>
    </source>
</evidence>
<evidence type="ECO:0000313" key="2">
    <source>
        <dbReference type="Proteomes" id="UP001164081"/>
    </source>
</evidence>
<sequence length="55" mass="6345">MEVSAKMKELLSHKSDVKAELKLNENYPINARFFTSYLHTLNADVHHSEPKSMTL</sequence>
<gene>
    <name evidence="1" type="ORF">LSO58_12570</name>
</gene>
<reference evidence="1" key="1">
    <citation type="journal article" date="2022" name="J Glob Antimicrob Resist">
        <title>Comparative analysis of IMP-4- and OXA-58-containing plasmids of three carbapenemase-producing Acinetobacter ursingii strains in the Netherlands.</title>
        <authorList>
            <person name="Hendrickx A.P.A."/>
            <person name="Schade R.P."/>
            <person name="Landman F."/>
            <person name="Bosch T."/>
            <person name="Schouls L.M."/>
            <person name="van Dijk K."/>
        </authorList>
    </citation>
    <scope>NUCLEOTIDE SEQUENCE</scope>
    <source>
        <strain evidence="1">RIVM_C010761</strain>
    </source>
</reference>
<organism evidence="1 2">
    <name type="scientific">Acinetobacter ursingii</name>
    <dbReference type="NCBI Taxonomy" id="108980"/>
    <lineage>
        <taxon>Bacteria</taxon>
        <taxon>Pseudomonadati</taxon>
        <taxon>Pseudomonadota</taxon>
        <taxon>Gammaproteobacteria</taxon>
        <taxon>Moraxellales</taxon>
        <taxon>Moraxellaceae</taxon>
        <taxon>Acinetobacter</taxon>
    </lineage>
</organism>
<dbReference type="RefSeq" id="WP_154647391.1">
    <property type="nucleotide sequence ID" value="NZ_AP018824.1"/>
</dbReference>
<dbReference type="AlphaFoldDB" id="A0A3G9FR01"/>
<protein>
    <submittedName>
        <fullName evidence="1">Uncharacterized protein</fullName>
    </submittedName>
</protein>
<name>A0A3G9FR01_9GAMM</name>
<accession>A0A3G9FR01</accession>
<dbReference type="Proteomes" id="UP001164081">
    <property type="component" value="Chromosome"/>
</dbReference>
<dbReference type="EMBL" id="CP089044">
    <property type="protein sequence ID" value="UYF74661.1"/>
    <property type="molecule type" value="Genomic_DNA"/>
</dbReference>
<proteinExistence type="predicted"/>